<evidence type="ECO:0000259" key="2">
    <source>
        <dbReference type="Pfam" id="PF12708"/>
    </source>
</evidence>
<gene>
    <name evidence="3" type="ORF">SAMN05216191_1341</name>
</gene>
<feature type="domain" description="Rhamnogalacturonase A/B/Epimerase-like pectate lyase" evidence="2">
    <location>
        <begin position="87"/>
        <end position="307"/>
    </location>
</feature>
<reference evidence="3 4" key="1">
    <citation type="submission" date="2016-10" db="EMBL/GenBank/DDBJ databases">
        <authorList>
            <person name="de Groot N.N."/>
        </authorList>
    </citation>
    <scope>NUCLEOTIDE SEQUENCE [LARGE SCALE GENOMIC DNA]</scope>
    <source>
        <strain evidence="3 4">CGMCC 1.10239</strain>
    </source>
</reference>
<dbReference type="RefSeq" id="WP_143013597.1">
    <property type="nucleotide sequence ID" value="NZ_FNGM01000034.1"/>
</dbReference>
<accession>A0A1G9ZYS2</accession>
<dbReference type="Gene3D" id="2.160.20.10">
    <property type="entry name" value="Single-stranded right-handed beta-helix, Pectin lyase-like"/>
    <property type="match status" value="1"/>
</dbReference>
<dbReference type="GO" id="GO:0016829">
    <property type="term" value="F:lyase activity"/>
    <property type="evidence" value="ECO:0007669"/>
    <property type="project" value="UniProtKB-KW"/>
</dbReference>
<dbReference type="OrthoDB" id="2651448at2"/>
<dbReference type="AlphaFoldDB" id="A0A1G9ZYS2"/>
<keyword evidence="3" id="KW-0456">Lyase</keyword>
<dbReference type="Proteomes" id="UP000182783">
    <property type="component" value="Unassembled WGS sequence"/>
</dbReference>
<evidence type="ECO:0000313" key="4">
    <source>
        <dbReference type="Proteomes" id="UP000182783"/>
    </source>
</evidence>
<protein>
    <submittedName>
        <fullName evidence="3">Pectate lyase superfamily protein</fullName>
    </submittedName>
</protein>
<dbReference type="InterPro" id="IPR024535">
    <property type="entry name" value="RHGA/B-epi-like_pectate_lyase"/>
</dbReference>
<dbReference type="EMBL" id="FNGM01000034">
    <property type="protein sequence ID" value="SDN26234.1"/>
    <property type="molecule type" value="Genomic_DNA"/>
</dbReference>
<feature type="non-terminal residue" evidence="3">
    <location>
        <position position="508"/>
    </location>
</feature>
<proteinExistence type="predicted"/>
<name>A0A1G9ZYS2_9BACL</name>
<dbReference type="InterPro" id="IPR012334">
    <property type="entry name" value="Pectin_lyas_fold"/>
</dbReference>
<dbReference type="InterPro" id="IPR011050">
    <property type="entry name" value="Pectin_lyase_fold/virulence"/>
</dbReference>
<dbReference type="Pfam" id="PF12708">
    <property type="entry name" value="Pect-lyase_RHGA_epim"/>
    <property type="match status" value="1"/>
</dbReference>
<evidence type="ECO:0000313" key="3">
    <source>
        <dbReference type="EMBL" id="SDN26234.1"/>
    </source>
</evidence>
<organism evidence="3 4">
    <name type="scientific">Paenibacillus jilunlii</name>
    <dbReference type="NCBI Taxonomy" id="682956"/>
    <lineage>
        <taxon>Bacteria</taxon>
        <taxon>Bacillati</taxon>
        <taxon>Bacillota</taxon>
        <taxon>Bacilli</taxon>
        <taxon>Bacillales</taxon>
        <taxon>Paenibacillaceae</taxon>
        <taxon>Paenibacillus</taxon>
    </lineage>
</organism>
<evidence type="ECO:0000256" key="1">
    <source>
        <dbReference type="SAM" id="MobiDB-lite"/>
    </source>
</evidence>
<sequence>MTLPWRGTTPEIASEADSRYETPGGAQNKVDTAYDALLHLLKLAVTGLSDGSEAAIARYSTPYGITYDWLKDRLDAADQREINMVILNVISEGAKGDGVIDDTVAFTTAIQKLKQMGGGILYIPPGKFVISQRLDITNTEIVIMGAGIQLTQLFFTSSGAIKFSTTNPFSDCIEIRELSLITLTNNIYKAIEIEFPSNPGSSWRNVFISNVMLCGSTTISAYNAANNGSQIGPQSWAAAITLNNCAVSVISDCIIRSGTNGVSANIGDGIILEGYTVDVMIRGVKIINASTAFRKDGPGEGLVLDSCMGINVKRAVLINDNETSLNGVYASVKNCHFSYFLSGIKARFHPQINIEGCLIYKLNSSSAESDIMLDYCDRSKVTSNTLIANLGGTSANGIVISNSNRCQATQNIIEERNTAIWLLNSTNSCDVADNTFDNNTTNVLNQGGNYVKKRKYEGTTVITFTGGETVVNIPIPFWSLTAKANSGFLNSSGGSQTIIGFYNYDDST</sequence>
<feature type="region of interest" description="Disordered" evidence="1">
    <location>
        <begin position="1"/>
        <end position="25"/>
    </location>
</feature>
<dbReference type="SUPFAM" id="SSF51126">
    <property type="entry name" value="Pectin lyase-like"/>
    <property type="match status" value="1"/>
</dbReference>